<dbReference type="InParanoid" id="T1FJU3"/>
<dbReference type="EMBL" id="AMQM01008846">
    <property type="status" value="NOT_ANNOTATED_CDS"/>
    <property type="molecule type" value="Genomic_DNA"/>
</dbReference>
<evidence type="ECO:0000313" key="2">
    <source>
        <dbReference type="EnsemblMetazoa" id="HelroP183556"/>
    </source>
</evidence>
<dbReference type="EMBL" id="KB095859">
    <property type="protein sequence ID" value="ESO10524.1"/>
    <property type="molecule type" value="Genomic_DNA"/>
</dbReference>
<dbReference type="CTD" id="20209092"/>
<reference evidence="1 3" key="2">
    <citation type="journal article" date="2013" name="Nature">
        <title>Insights into bilaterian evolution from three spiralian genomes.</title>
        <authorList>
            <person name="Simakov O."/>
            <person name="Marletaz F."/>
            <person name="Cho S.J."/>
            <person name="Edsinger-Gonzales E."/>
            <person name="Havlak P."/>
            <person name="Hellsten U."/>
            <person name="Kuo D.H."/>
            <person name="Larsson T."/>
            <person name="Lv J."/>
            <person name="Arendt D."/>
            <person name="Savage R."/>
            <person name="Osoegawa K."/>
            <person name="de Jong P."/>
            <person name="Grimwood J."/>
            <person name="Chapman J.A."/>
            <person name="Shapiro H."/>
            <person name="Aerts A."/>
            <person name="Otillar R.P."/>
            <person name="Terry A.Y."/>
            <person name="Boore J.L."/>
            <person name="Grigoriev I.V."/>
            <person name="Lindberg D.R."/>
            <person name="Seaver E.C."/>
            <person name="Weisblat D.A."/>
            <person name="Putnam N.H."/>
            <person name="Rokhsar D.S."/>
        </authorList>
    </citation>
    <scope>NUCLEOTIDE SEQUENCE</scope>
</reference>
<dbReference type="Proteomes" id="UP000015101">
    <property type="component" value="Unassembled WGS sequence"/>
</dbReference>
<protein>
    <submittedName>
        <fullName evidence="1 2">Uncharacterized protein</fullName>
    </submittedName>
</protein>
<dbReference type="HOGENOM" id="CLU_2075669_0_0_1"/>
<keyword evidence="3" id="KW-1185">Reference proteome</keyword>
<dbReference type="AlphaFoldDB" id="T1FJU3"/>
<reference evidence="3" key="1">
    <citation type="submission" date="2012-12" db="EMBL/GenBank/DDBJ databases">
        <authorList>
            <person name="Hellsten U."/>
            <person name="Grimwood J."/>
            <person name="Chapman J.A."/>
            <person name="Shapiro H."/>
            <person name="Aerts A."/>
            <person name="Otillar R.P."/>
            <person name="Terry A.Y."/>
            <person name="Boore J.L."/>
            <person name="Simakov O."/>
            <person name="Marletaz F."/>
            <person name="Cho S.-J."/>
            <person name="Edsinger-Gonzales E."/>
            <person name="Havlak P."/>
            <person name="Kuo D.-H."/>
            <person name="Larsson T."/>
            <person name="Lv J."/>
            <person name="Arendt D."/>
            <person name="Savage R."/>
            <person name="Osoegawa K."/>
            <person name="de Jong P."/>
            <person name="Lindberg D.R."/>
            <person name="Seaver E.C."/>
            <person name="Weisblat D.A."/>
            <person name="Putnam N.H."/>
            <person name="Grigoriev I.V."/>
            <person name="Rokhsar D.S."/>
        </authorList>
    </citation>
    <scope>NUCLEOTIDE SEQUENCE</scope>
</reference>
<accession>T1FJU3</accession>
<dbReference type="RefSeq" id="XP_009011402.1">
    <property type="nucleotide sequence ID" value="XM_009013154.1"/>
</dbReference>
<name>T1FJU3_HELRO</name>
<evidence type="ECO:0000313" key="3">
    <source>
        <dbReference type="Proteomes" id="UP000015101"/>
    </source>
</evidence>
<dbReference type="KEGG" id="hro:HELRODRAFT_183556"/>
<evidence type="ECO:0000313" key="1">
    <source>
        <dbReference type="EMBL" id="ESO10524.1"/>
    </source>
</evidence>
<organism evidence="2 3">
    <name type="scientific">Helobdella robusta</name>
    <name type="common">Californian leech</name>
    <dbReference type="NCBI Taxonomy" id="6412"/>
    <lineage>
        <taxon>Eukaryota</taxon>
        <taxon>Metazoa</taxon>
        <taxon>Spiralia</taxon>
        <taxon>Lophotrochozoa</taxon>
        <taxon>Annelida</taxon>
        <taxon>Clitellata</taxon>
        <taxon>Hirudinea</taxon>
        <taxon>Rhynchobdellida</taxon>
        <taxon>Glossiphoniidae</taxon>
        <taxon>Helobdella</taxon>
    </lineage>
</organism>
<dbReference type="EnsemblMetazoa" id="HelroT183556">
    <property type="protein sequence ID" value="HelroP183556"/>
    <property type="gene ID" value="HelroG183556"/>
</dbReference>
<reference evidence="2" key="3">
    <citation type="submission" date="2015-06" db="UniProtKB">
        <authorList>
            <consortium name="EnsemblMetazoa"/>
        </authorList>
    </citation>
    <scope>IDENTIFICATION</scope>
</reference>
<sequence length="118" mass="13596">MPMMIRKCESMLLYNDHEILEACDKWGFFVIFELGYSRQCETAPGHHAALFNENLRDYMTLPKFNKLGTSATIKAHSCLDVFPHNLILRRISCFRPQATITCQHHVSLSHMTHTVISS</sequence>
<gene>
    <name evidence="2" type="primary">20209092</name>
    <name evidence="1" type="ORF">HELRODRAFT_183556</name>
</gene>
<proteinExistence type="predicted"/>
<dbReference type="GeneID" id="20209092"/>